<dbReference type="GO" id="GO:0005634">
    <property type="term" value="C:nucleus"/>
    <property type="evidence" value="ECO:0007669"/>
    <property type="project" value="TreeGrafter"/>
</dbReference>
<evidence type="ECO:0000256" key="1">
    <source>
        <dbReference type="ARBA" id="ARBA00009744"/>
    </source>
</evidence>
<dbReference type="Pfam" id="PF00407">
    <property type="entry name" value="Bet_v_1"/>
    <property type="match status" value="1"/>
</dbReference>
<dbReference type="Gene3D" id="3.30.530.20">
    <property type="match status" value="1"/>
</dbReference>
<dbReference type="PANTHER" id="PTHR31213">
    <property type="entry name" value="OS08G0374000 PROTEIN-RELATED"/>
    <property type="match status" value="1"/>
</dbReference>
<dbReference type="AlphaFoldDB" id="A0A200PXK2"/>
<feature type="domain" description="Bet v I/Major latex protein" evidence="3">
    <location>
        <begin position="1"/>
        <end position="154"/>
    </location>
</feature>
<dbReference type="GO" id="GO:0010427">
    <property type="term" value="F:abscisic acid binding"/>
    <property type="evidence" value="ECO:0007669"/>
    <property type="project" value="TreeGrafter"/>
</dbReference>
<sequence length="157" mass="17423">MKGQLSKEIEVTVPATDIWEVYGSLELGKLIPKLMPDILRDVEVVEGDGGVGTVLKLTLPPGIPGLSYYKEKFTKVDNEKRHKETEVVEGGYLELGFTLYRITLQIIEKDSESSIIKSTIDYEVNDDSADNAAFVSTKPLETIAQVIGKYLMEKKAV</sequence>
<accession>A0A200PXK2</accession>
<organism evidence="4 5">
    <name type="scientific">Macleaya cordata</name>
    <name type="common">Five-seeded plume-poppy</name>
    <name type="synonym">Bocconia cordata</name>
    <dbReference type="NCBI Taxonomy" id="56857"/>
    <lineage>
        <taxon>Eukaryota</taxon>
        <taxon>Viridiplantae</taxon>
        <taxon>Streptophyta</taxon>
        <taxon>Embryophyta</taxon>
        <taxon>Tracheophyta</taxon>
        <taxon>Spermatophyta</taxon>
        <taxon>Magnoliopsida</taxon>
        <taxon>Ranunculales</taxon>
        <taxon>Papaveraceae</taxon>
        <taxon>Papaveroideae</taxon>
        <taxon>Macleaya</taxon>
    </lineage>
</organism>
<dbReference type="GO" id="GO:0004864">
    <property type="term" value="F:protein phosphatase inhibitor activity"/>
    <property type="evidence" value="ECO:0007669"/>
    <property type="project" value="TreeGrafter"/>
</dbReference>
<dbReference type="InParanoid" id="A0A200PXK2"/>
<comment type="caution">
    <text evidence="4">The sequence shown here is derived from an EMBL/GenBank/DDBJ whole genome shotgun (WGS) entry which is preliminary data.</text>
</comment>
<evidence type="ECO:0000259" key="3">
    <source>
        <dbReference type="SMART" id="SM01037"/>
    </source>
</evidence>
<dbReference type="GO" id="GO:0005737">
    <property type="term" value="C:cytoplasm"/>
    <property type="evidence" value="ECO:0007669"/>
    <property type="project" value="TreeGrafter"/>
</dbReference>
<gene>
    <name evidence="4" type="ORF">BVC80_9095g91</name>
</gene>
<dbReference type="SMART" id="SM01037">
    <property type="entry name" value="Bet_v_1"/>
    <property type="match status" value="1"/>
</dbReference>
<dbReference type="SUPFAM" id="SSF55961">
    <property type="entry name" value="Bet v1-like"/>
    <property type="match status" value="1"/>
</dbReference>
<keyword evidence="5" id="KW-1185">Reference proteome</keyword>
<dbReference type="InterPro" id="IPR023393">
    <property type="entry name" value="START-like_dom_sf"/>
</dbReference>
<dbReference type="STRING" id="56857.A0A200PXK2"/>
<dbReference type="GO" id="GO:0009820">
    <property type="term" value="P:alkaloid metabolic process"/>
    <property type="evidence" value="ECO:0007669"/>
    <property type="project" value="UniProtKB-KW"/>
</dbReference>
<evidence type="ECO:0000313" key="4">
    <source>
        <dbReference type="EMBL" id="OVA02895.1"/>
    </source>
</evidence>
<evidence type="ECO:0000256" key="2">
    <source>
        <dbReference type="ARBA" id="ARBA00022589"/>
    </source>
</evidence>
<dbReference type="InterPro" id="IPR050279">
    <property type="entry name" value="Plant_def-hormone_signal"/>
</dbReference>
<dbReference type="Proteomes" id="UP000195402">
    <property type="component" value="Unassembled WGS sequence"/>
</dbReference>
<dbReference type="InterPro" id="IPR000916">
    <property type="entry name" value="Bet_v_I/MLP"/>
</dbReference>
<dbReference type="EMBL" id="MVGT01003947">
    <property type="protein sequence ID" value="OVA02895.1"/>
    <property type="molecule type" value="Genomic_DNA"/>
</dbReference>
<name>A0A200PXK2_MACCD</name>
<reference evidence="4 5" key="1">
    <citation type="journal article" date="2017" name="Mol. Plant">
        <title>The Genome of Medicinal Plant Macleaya cordata Provides New Insights into Benzylisoquinoline Alkaloids Metabolism.</title>
        <authorList>
            <person name="Liu X."/>
            <person name="Liu Y."/>
            <person name="Huang P."/>
            <person name="Ma Y."/>
            <person name="Qing Z."/>
            <person name="Tang Q."/>
            <person name="Cao H."/>
            <person name="Cheng P."/>
            <person name="Zheng Y."/>
            <person name="Yuan Z."/>
            <person name="Zhou Y."/>
            <person name="Liu J."/>
            <person name="Tang Z."/>
            <person name="Zhuo Y."/>
            <person name="Zhang Y."/>
            <person name="Yu L."/>
            <person name="Huang J."/>
            <person name="Yang P."/>
            <person name="Peng Q."/>
            <person name="Zhang J."/>
            <person name="Jiang W."/>
            <person name="Zhang Z."/>
            <person name="Lin K."/>
            <person name="Ro D.K."/>
            <person name="Chen X."/>
            <person name="Xiong X."/>
            <person name="Shang Y."/>
            <person name="Huang S."/>
            <person name="Zeng J."/>
        </authorList>
    </citation>
    <scope>NUCLEOTIDE SEQUENCE [LARGE SCALE GENOMIC DNA]</scope>
    <source>
        <strain evidence="5">cv. BLH2017</strain>
        <tissue evidence="4">Root</tissue>
    </source>
</reference>
<comment type="similarity">
    <text evidence="1">Belongs to the BetVI family.</text>
</comment>
<dbReference type="OrthoDB" id="1879545at2759"/>
<dbReference type="GO" id="GO:0009738">
    <property type="term" value="P:abscisic acid-activated signaling pathway"/>
    <property type="evidence" value="ECO:0007669"/>
    <property type="project" value="TreeGrafter"/>
</dbReference>
<dbReference type="PANTHER" id="PTHR31213:SF19">
    <property type="entry name" value="BET V I_MAJOR LATEX PROTEIN DOMAIN-CONTAINING PROTEIN"/>
    <property type="match status" value="1"/>
</dbReference>
<dbReference type="GO" id="GO:0038023">
    <property type="term" value="F:signaling receptor activity"/>
    <property type="evidence" value="ECO:0007669"/>
    <property type="project" value="TreeGrafter"/>
</dbReference>
<keyword evidence="2" id="KW-0017">Alkaloid metabolism</keyword>
<protein>
    <submittedName>
        <fullName evidence="4">Bet v I domain</fullName>
    </submittedName>
</protein>
<proteinExistence type="inferred from homology"/>
<dbReference type="GO" id="GO:0006952">
    <property type="term" value="P:defense response"/>
    <property type="evidence" value="ECO:0007669"/>
    <property type="project" value="InterPro"/>
</dbReference>
<dbReference type="FunFam" id="3.30.530.20:FF:000033">
    <property type="entry name" value="S-norcoclaurine synthase"/>
    <property type="match status" value="1"/>
</dbReference>
<dbReference type="OMA" id="EGSICHE"/>
<dbReference type="CDD" id="cd07816">
    <property type="entry name" value="Bet_v1-like"/>
    <property type="match status" value="1"/>
</dbReference>
<evidence type="ECO:0000313" key="5">
    <source>
        <dbReference type="Proteomes" id="UP000195402"/>
    </source>
</evidence>